<feature type="compositionally biased region" description="Polar residues" evidence="1">
    <location>
        <begin position="291"/>
        <end position="304"/>
    </location>
</feature>
<feature type="compositionally biased region" description="Polar residues" evidence="1">
    <location>
        <begin position="190"/>
        <end position="223"/>
    </location>
</feature>
<evidence type="ECO:0000313" key="3">
    <source>
        <dbReference type="Proteomes" id="UP000242180"/>
    </source>
</evidence>
<feature type="compositionally biased region" description="Low complexity" evidence="1">
    <location>
        <begin position="122"/>
        <end position="136"/>
    </location>
</feature>
<dbReference type="EMBL" id="MCGN01000011">
    <property type="protein sequence ID" value="ORY91084.1"/>
    <property type="molecule type" value="Genomic_DNA"/>
</dbReference>
<feature type="compositionally biased region" description="Polar residues" evidence="1">
    <location>
        <begin position="243"/>
        <end position="264"/>
    </location>
</feature>
<dbReference type="GO" id="GO:0030036">
    <property type="term" value="P:actin cytoskeleton organization"/>
    <property type="evidence" value="ECO:0007669"/>
    <property type="project" value="TreeGrafter"/>
</dbReference>
<feature type="compositionally biased region" description="Basic residues" evidence="1">
    <location>
        <begin position="156"/>
        <end position="176"/>
    </location>
</feature>
<dbReference type="PANTHER" id="PTHR12751">
    <property type="entry name" value="PHOSPHATASE AND ACTIN REGULATOR PHACTR"/>
    <property type="match status" value="1"/>
</dbReference>
<feature type="region of interest" description="Disordered" evidence="1">
    <location>
        <begin position="82"/>
        <end position="223"/>
    </location>
</feature>
<dbReference type="Proteomes" id="UP000242180">
    <property type="component" value="Unassembled WGS sequence"/>
</dbReference>
<feature type="compositionally biased region" description="Low complexity" evidence="1">
    <location>
        <begin position="265"/>
        <end position="276"/>
    </location>
</feature>
<reference evidence="2 3" key="1">
    <citation type="submission" date="2016-07" db="EMBL/GenBank/DDBJ databases">
        <title>Pervasive Adenine N6-methylation of Active Genes in Fungi.</title>
        <authorList>
            <consortium name="DOE Joint Genome Institute"/>
            <person name="Mondo S.J."/>
            <person name="Dannebaum R.O."/>
            <person name="Kuo R.C."/>
            <person name="Labutti K."/>
            <person name="Haridas S."/>
            <person name="Kuo A."/>
            <person name="Salamov A."/>
            <person name="Ahrendt S.R."/>
            <person name="Lipzen A."/>
            <person name="Sullivan W."/>
            <person name="Andreopoulos W.B."/>
            <person name="Clum A."/>
            <person name="Lindquist E."/>
            <person name="Daum C."/>
            <person name="Ramamoorthy G.K."/>
            <person name="Gryganskyi A."/>
            <person name="Culley D."/>
            <person name="Magnuson J.K."/>
            <person name="James T.Y."/>
            <person name="O'Malley M.A."/>
            <person name="Stajich J.E."/>
            <person name="Spatafora J.W."/>
            <person name="Visel A."/>
            <person name="Grigoriev I.V."/>
        </authorList>
    </citation>
    <scope>NUCLEOTIDE SEQUENCE [LARGE SCALE GENOMIC DNA]</scope>
    <source>
        <strain evidence="2 3">NRRL 2496</strain>
    </source>
</reference>
<organism evidence="2 3">
    <name type="scientific">Syncephalastrum racemosum</name>
    <name type="common">Filamentous fungus</name>
    <dbReference type="NCBI Taxonomy" id="13706"/>
    <lineage>
        <taxon>Eukaryota</taxon>
        <taxon>Fungi</taxon>
        <taxon>Fungi incertae sedis</taxon>
        <taxon>Mucoromycota</taxon>
        <taxon>Mucoromycotina</taxon>
        <taxon>Mucoromycetes</taxon>
        <taxon>Mucorales</taxon>
        <taxon>Syncephalastraceae</taxon>
        <taxon>Syncephalastrum</taxon>
    </lineage>
</organism>
<accession>A0A1X2H0Y5</accession>
<proteinExistence type="predicted"/>
<dbReference type="InParanoid" id="A0A1X2H0Y5"/>
<sequence>MAATAPSPTVSKPTHNMLRDEVDDDDTTLASYLVPKKHCDQDALWSYQQQQQYGDWALYQQQHSYAQGYGYYMPSYYQYPPHYSPVQQPRSQHRSRASSRESLQINKSSSTPVPPSGRRRPSSTTLLKQQQQQQQKQHARREESPSPRPRTTMHPSNKHQPHSPHQHHHQQQHPHISRPSSSSSSTASSVTGGASDFSTGRRSSITSVSSNMSLRSEMSVNTKLSLSKRLRKVFSVSQLKGNKTTELGSHSNGSNTSLSTVNDDASSVVSAATTASCKGTNRRASFRRRSMQSLSNLFQKNNAMTVVEEEDDEEHSGDLRALRSGSSSHGGGRPASHGRRPPRIDTMQAIRQNASVPSPTPSNASSYRGQRHRMPSLTQQDSPSDASSDMEPPLPPPHVYGLPVMGSPRLRPAPSSSSTSLVSASTSTAVPSTTASAKKAGRLQFCPTIQVHETFSSSEYDRRCDNNATCQKLTPLLAMKIKQELNEFKLSEMEIHTESRQYTHFFL</sequence>
<protein>
    <submittedName>
        <fullName evidence="2">Uncharacterized protein</fullName>
    </submittedName>
</protein>
<feature type="compositionally biased region" description="Low complexity" evidence="1">
    <location>
        <begin position="177"/>
        <end position="189"/>
    </location>
</feature>
<dbReference type="PANTHER" id="PTHR12751:SF18">
    <property type="entry name" value="PHOSPHATASE AND ACTIN REGULATOR 1"/>
    <property type="match status" value="1"/>
</dbReference>
<evidence type="ECO:0000313" key="2">
    <source>
        <dbReference type="EMBL" id="ORY91084.1"/>
    </source>
</evidence>
<dbReference type="AlphaFoldDB" id="A0A1X2H0Y5"/>
<gene>
    <name evidence="2" type="ORF">BCR43DRAFT_498484</name>
</gene>
<dbReference type="OrthoDB" id="5563016at2759"/>
<comment type="caution">
    <text evidence="2">The sequence shown here is derived from an EMBL/GenBank/DDBJ whole genome shotgun (WGS) entry which is preliminary data.</text>
</comment>
<evidence type="ECO:0000256" key="1">
    <source>
        <dbReference type="SAM" id="MobiDB-lite"/>
    </source>
</evidence>
<dbReference type="GO" id="GO:0003779">
    <property type="term" value="F:actin binding"/>
    <property type="evidence" value="ECO:0007669"/>
    <property type="project" value="TreeGrafter"/>
</dbReference>
<feature type="region of interest" description="Disordered" evidence="1">
    <location>
        <begin position="1"/>
        <end position="23"/>
    </location>
</feature>
<feature type="compositionally biased region" description="Basic residues" evidence="1">
    <location>
        <begin position="280"/>
        <end position="290"/>
    </location>
</feature>
<feature type="region of interest" description="Disordered" evidence="1">
    <location>
        <begin position="243"/>
        <end position="436"/>
    </location>
</feature>
<keyword evidence="3" id="KW-1185">Reference proteome</keyword>
<feature type="compositionally biased region" description="Polar residues" evidence="1">
    <location>
        <begin position="349"/>
        <end position="368"/>
    </location>
</feature>
<dbReference type="STRING" id="13706.A0A1X2H0Y5"/>
<feature type="compositionally biased region" description="Polar residues" evidence="1">
    <location>
        <begin position="1"/>
        <end position="14"/>
    </location>
</feature>
<feature type="compositionally biased region" description="Polar residues" evidence="1">
    <location>
        <begin position="376"/>
        <end position="387"/>
    </location>
</feature>
<name>A0A1X2H0Y5_SYNRA</name>
<feature type="compositionally biased region" description="Low complexity" evidence="1">
    <location>
        <begin position="407"/>
        <end position="436"/>
    </location>
</feature>